<sequence length="212" mass="24423">MSVNVSDSDSESPSSPKSETPQPTQPDRSYHENHPVQITTNRMNGGNYFRWSRSVRMYLRGRGKIGYITRDKKQPDKKGADFNTWDAENSMVMTWLVNSMTEEISANYLCYATAKDLWDNVSQMYSDLENQSQKSPEDCKHYTKTVDVSRVFKFLAGLNVEFDEVHGRILGRNPIPQIGEVFAEVRREESRTQVIGTAREINGLYYFDENLL</sequence>
<reference evidence="3 4" key="1">
    <citation type="journal article" date="2018" name="Front. Plant Sci.">
        <title>Red Clover (Trifolium pratense) and Zigzag Clover (T. medium) - A Picture of Genomic Similarities and Differences.</title>
        <authorList>
            <person name="Dluhosova J."/>
            <person name="Istvanek J."/>
            <person name="Nedelnik J."/>
            <person name="Repkova J."/>
        </authorList>
    </citation>
    <scope>NUCLEOTIDE SEQUENCE [LARGE SCALE GENOMIC DNA]</scope>
    <source>
        <strain evidence="4">cv. 10/8</strain>
        <tissue evidence="3">Leaf</tissue>
    </source>
</reference>
<keyword evidence="4" id="KW-1185">Reference proteome</keyword>
<comment type="caution">
    <text evidence="3">The sequence shown here is derived from an EMBL/GenBank/DDBJ whole genome shotgun (WGS) entry which is preliminary data.</text>
</comment>
<feature type="compositionally biased region" description="Low complexity" evidence="1">
    <location>
        <begin position="11"/>
        <end position="26"/>
    </location>
</feature>
<feature type="non-terminal residue" evidence="3">
    <location>
        <position position="212"/>
    </location>
</feature>
<name>A0A392NKZ8_9FABA</name>
<dbReference type="Pfam" id="PF14244">
    <property type="entry name" value="Retrotran_gag_3"/>
    <property type="match status" value="1"/>
</dbReference>
<evidence type="ECO:0000259" key="2">
    <source>
        <dbReference type="Pfam" id="PF14244"/>
    </source>
</evidence>
<organism evidence="3 4">
    <name type="scientific">Trifolium medium</name>
    <dbReference type="NCBI Taxonomy" id="97028"/>
    <lineage>
        <taxon>Eukaryota</taxon>
        <taxon>Viridiplantae</taxon>
        <taxon>Streptophyta</taxon>
        <taxon>Embryophyta</taxon>
        <taxon>Tracheophyta</taxon>
        <taxon>Spermatophyta</taxon>
        <taxon>Magnoliopsida</taxon>
        <taxon>eudicotyledons</taxon>
        <taxon>Gunneridae</taxon>
        <taxon>Pentapetalae</taxon>
        <taxon>rosids</taxon>
        <taxon>fabids</taxon>
        <taxon>Fabales</taxon>
        <taxon>Fabaceae</taxon>
        <taxon>Papilionoideae</taxon>
        <taxon>50 kb inversion clade</taxon>
        <taxon>NPAAA clade</taxon>
        <taxon>Hologalegina</taxon>
        <taxon>IRL clade</taxon>
        <taxon>Trifolieae</taxon>
        <taxon>Trifolium</taxon>
    </lineage>
</organism>
<dbReference type="PANTHER" id="PTHR37610">
    <property type="entry name" value="CCHC-TYPE DOMAIN-CONTAINING PROTEIN"/>
    <property type="match status" value="1"/>
</dbReference>
<dbReference type="AlphaFoldDB" id="A0A392NKZ8"/>
<feature type="domain" description="Retrotransposon Copia-like N-terminal" evidence="2">
    <location>
        <begin position="32"/>
        <end position="69"/>
    </location>
</feature>
<evidence type="ECO:0000313" key="4">
    <source>
        <dbReference type="Proteomes" id="UP000265520"/>
    </source>
</evidence>
<dbReference type="Proteomes" id="UP000265520">
    <property type="component" value="Unassembled WGS sequence"/>
</dbReference>
<proteinExistence type="predicted"/>
<accession>A0A392NKZ8</accession>
<evidence type="ECO:0000256" key="1">
    <source>
        <dbReference type="SAM" id="MobiDB-lite"/>
    </source>
</evidence>
<feature type="region of interest" description="Disordered" evidence="1">
    <location>
        <begin position="1"/>
        <end position="43"/>
    </location>
</feature>
<protein>
    <recommendedName>
        <fullName evidence="2">Retrotransposon Copia-like N-terminal domain-containing protein</fullName>
    </recommendedName>
</protein>
<dbReference type="EMBL" id="LXQA010042112">
    <property type="protein sequence ID" value="MCI00064.1"/>
    <property type="molecule type" value="Genomic_DNA"/>
</dbReference>
<dbReference type="PANTHER" id="PTHR37610:SF47">
    <property type="entry name" value="RETROTRANSPOSON COPIA-LIKE N-TERMINAL DOMAIN-CONTAINING PROTEIN"/>
    <property type="match status" value="1"/>
</dbReference>
<dbReference type="InterPro" id="IPR029472">
    <property type="entry name" value="Copia-like_N"/>
</dbReference>
<evidence type="ECO:0000313" key="3">
    <source>
        <dbReference type="EMBL" id="MCI00064.1"/>
    </source>
</evidence>